<dbReference type="SUPFAM" id="SSF46774">
    <property type="entry name" value="ARID-like"/>
    <property type="match status" value="1"/>
</dbReference>
<evidence type="ECO:0000313" key="4">
    <source>
        <dbReference type="Proteomes" id="UP001151760"/>
    </source>
</evidence>
<dbReference type="InterPro" id="IPR036431">
    <property type="entry name" value="ARID_dom_sf"/>
</dbReference>
<feature type="domain" description="ARID" evidence="2">
    <location>
        <begin position="231"/>
        <end position="323"/>
    </location>
</feature>
<reference evidence="3" key="2">
    <citation type="submission" date="2022-01" db="EMBL/GenBank/DDBJ databases">
        <authorList>
            <person name="Yamashiro T."/>
            <person name="Shiraishi A."/>
            <person name="Satake H."/>
            <person name="Nakayama K."/>
        </authorList>
    </citation>
    <scope>NUCLEOTIDE SEQUENCE</scope>
</reference>
<evidence type="ECO:0000256" key="1">
    <source>
        <dbReference type="SAM" id="MobiDB-lite"/>
    </source>
</evidence>
<dbReference type="Gene3D" id="1.10.150.60">
    <property type="entry name" value="ARID DNA-binding domain"/>
    <property type="match status" value="1"/>
</dbReference>
<name>A0ABQ4WX15_9ASTR</name>
<gene>
    <name evidence="3" type="ORF">Tco_0652162</name>
</gene>
<sequence>MGPTKSLFKRLKNSFKVKGTQQERKIIFSHGIGEAMVEISENKKVIPCVLYTLEITLNVLSLDQLMALGFLVTYGHNKGQISYMFEEDKEGCDGESDCATSKEGNGCDVETKKAMVETSEKKIVIPYVLYTPEITLNALSLDQLMAQGFVVTYGHNKCQISYMFEQDKEGCDVETESMIAKHNKNIVQDYLDEDYISVKGTLYTIKVNSFERFISFLHLIKNDSIVFKNLEVLRKRFEDMIKWFYLIYLKQDVLEPLPPVIGNVKIDLLGLYKMVDSMGGYLSVSFGNRWKEVAVIHGLTEAHEEDLKACYKRTIDMVKFCYDTTLRPWFKEEPVKCEKTKKVEGGCDHAKEENPQEHDGSSKNGLGVVRENTREYFENVQRSETRFGVILEGNNDTDVDQMADQEDGANTSETDDFVVIT</sequence>
<dbReference type="GO" id="GO:0003677">
    <property type="term" value="F:DNA binding"/>
    <property type="evidence" value="ECO:0007669"/>
    <property type="project" value="UniProtKB-KW"/>
</dbReference>
<keyword evidence="3" id="KW-0238">DNA-binding</keyword>
<organism evidence="3 4">
    <name type="scientific">Tanacetum coccineum</name>
    <dbReference type="NCBI Taxonomy" id="301880"/>
    <lineage>
        <taxon>Eukaryota</taxon>
        <taxon>Viridiplantae</taxon>
        <taxon>Streptophyta</taxon>
        <taxon>Embryophyta</taxon>
        <taxon>Tracheophyta</taxon>
        <taxon>Spermatophyta</taxon>
        <taxon>Magnoliopsida</taxon>
        <taxon>eudicotyledons</taxon>
        <taxon>Gunneridae</taxon>
        <taxon>Pentapetalae</taxon>
        <taxon>asterids</taxon>
        <taxon>campanulids</taxon>
        <taxon>Asterales</taxon>
        <taxon>Asteraceae</taxon>
        <taxon>Asteroideae</taxon>
        <taxon>Anthemideae</taxon>
        <taxon>Anthemidinae</taxon>
        <taxon>Tanacetum</taxon>
    </lineage>
</organism>
<protein>
    <submittedName>
        <fullName evidence="3">ARID DNA-binding domain-containing protein</fullName>
    </submittedName>
</protein>
<dbReference type="PROSITE" id="PS51011">
    <property type="entry name" value="ARID"/>
    <property type="match status" value="1"/>
</dbReference>
<feature type="region of interest" description="Disordered" evidence="1">
    <location>
        <begin position="346"/>
        <end position="368"/>
    </location>
</feature>
<evidence type="ECO:0000259" key="2">
    <source>
        <dbReference type="PROSITE" id="PS51011"/>
    </source>
</evidence>
<dbReference type="Proteomes" id="UP001151760">
    <property type="component" value="Unassembled WGS sequence"/>
</dbReference>
<feature type="compositionally biased region" description="Basic and acidic residues" evidence="1">
    <location>
        <begin position="346"/>
        <end position="361"/>
    </location>
</feature>
<dbReference type="PANTHER" id="PTHR46410">
    <property type="entry name" value="AT-RICH INTERACTIVE DOMAIN-CONTAINING PROTEIN 2"/>
    <property type="match status" value="1"/>
</dbReference>
<evidence type="ECO:0000313" key="3">
    <source>
        <dbReference type="EMBL" id="GJS57378.1"/>
    </source>
</evidence>
<dbReference type="Pfam" id="PF01388">
    <property type="entry name" value="ARID"/>
    <property type="match status" value="1"/>
</dbReference>
<keyword evidence="4" id="KW-1185">Reference proteome</keyword>
<dbReference type="InterPro" id="IPR001606">
    <property type="entry name" value="ARID_dom"/>
</dbReference>
<accession>A0ABQ4WX15</accession>
<proteinExistence type="predicted"/>
<dbReference type="PANTHER" id="PTHR46410:SF26">
    <property type="entry name" value="BULB-TYPE LECTIN DOMAIN-CONTAINING PROTEIN-RELATED"/>
    <property type="match status" value="1"/>
</dbReference>
<dbReference type="EMBL" id="BQNB010009002">
    <property type="protein sequence ID" value="GJS57378.1"/>
    <property type="molecule type" value="Genomic_DNA"/>
</dbReference>
<reference evidence="3" key="1">
    <citation type="journal article" date="2022" name="Int. J. Mol. Sci.">
        <title>Draft Genome of Tanacetum Coccineum: Genomic Comparison of Closely Related Tanacetum-Family Plants.</title>
        <authorList>
            <person name="Yamashiro T."/>
            <person name="Shiraishi A."/>
            <person name="Nakayama K."/>
            <person name="Satake H."/>
        </authorList>
    </citation>
    <scope>NUCLEOTIDE SEQUENCE</scope>
</reference>
<dbReference type="CDD" id="cd16100">
    <property type="entry name" value="ARID"/>
    <property type="match status" value="1"/>
</dbReference>
<comment type="caution">
    <text evidence="3">The sequence shown here is derived from an EMBL/GenBank/DDBJ whole genome shotgun (WGS) entry which is preliminary data.</text>
</comment>